<organism evidence="1 2">
    <name type="scientific">Mucuna pruriens</name>
    <name type="common">Velvet bean</name>
    <name type="synonym">Dolichos pruriens</name>
    <dbReference type="NCBI Taxonomy" id="157652"/>
    <lineage>
        <taxon>Eukaryota</taxon>
        <taxon>Viridiplantae</taxon>
        <taxon>Streptophyta</taxon>
        <taxon>Embryophyta</taxon>
        <taxon>Tracheophyta</taxon>
        <taxon>Spermatophyta</taxon>
        <taxon>Magnoliopsida</taxon>
        <taxon>eudicotyledons</taxon>
        <taxon>Gunneridae</taxon>
        <taxon>Pentapetalae</taxon>
        <taxon>rosids</taxon>
        <taxon>fabids</taxon>
        <taxon>Fabales</taxon>
        <taxon>Fabaceae</taxon>
        <taxon>Papilionoideae</taxon>
        <taxon>50 kb inversion clade</taxon>
        <taxon>NPAAA clade</taxon>
        <taxon>indigoferoid/millettioid clade</taxon>
        <taxon>Phaseoleae</taxon>
        <taxon>Mucuna</taxon>
    </lineage>
</organism>
<dbReference type="EMBL" id="QJKJ01000238">
    <property type="protein sequence ID" value="RDY13645.1"/>
    <property type="molecule type" value="Genomic_DNA"/>
</dbReference>
<comment type="caution">
    <text evidence="1">The sequence shown here is derived from an EMBL/GenBank/DDBJ whole genome shotgun (WGS) entry which is preliminary data.</text>
</comment>
<accession>A0A371IF87</accession>
<gene>
    <name evidence="1" type="ORF">CR513_01405</name>
</gene>
<protein>
    <submittedName>
        <fullName evidence="1">Uncharacterized protein</fullName>
    </submittedName>
</protein>
<sequence>MSQPDEVVPARRVPLEADSGSSNHLCLKQLTLLQVPTPTPTLVADFVPKCRVTPFIRIHPSSKTNSAPANSTREAGKNFSKNILFMSPHNLVRRFRDLSHLVDEIRPSGDFDSDIANFVFDFGVFISQFSLNNMVDNNRTLKKLATPDVKILTSILRSLMLCVPPLRPHGILGLHQDEGIPLLFGWRSKGLVIPKTNIV</sequence>
<feature type="non-terminal residue" evidence="1">
    <location>
        <position position="199"/>
    </location>
</feature>
<name>A0A371IF87_MUCPR</name>
<proteinExistence type="predicted"/>
<keyword evidence="2" id="KW-1185">Reference proteome</keyword>
<dbReference type="Proteomes" id="UP000257109">
    <property type="component" value="Unassembled WGS sequence"/>
</dbReference>
<reference evidence="1" key="1">
    <citation type="submission" date="2018-05" db="EMBL/GenBank/DDBJ databases">
        <title>Draft genome of Mucuna pruriens seed.</title>
        <authorList>
            <person name="Nnadi N.E."/>
            <person name="Vos R."/>
            <person name="Hasami M.H."/>
            <person name="Devisetty U.K."/>
            <person name="Aguiy J.C."/>
        </authorList>
    </citation>
    <scope>NUCLEOTIDE SEQUENCE [LARGE SCALE GENOMIC DNA]</scope>
    <source>
        <strain evidence="1">JCA_2017</strain>
    </source>
</reference>
<evidence type="ECO:0000313" key="1">
    <source>
        <dbReference type="EMBL" id="RDY13645.1"/>
    </source>
</evidence>
<dbReference type="AlphaFoldDB" id="A0A371IF87"/>
<evidence type="ECO:0000313" key="2">
    <source>
        <dbReference type="Proteomes" id="UP000257109"/>
    </source>
</evidence>